<dbReference type="Gramene" id="ONK64856">
    <property type="protein sequence ID" value="ONK64856"/>
    <property type="gene ID" value="A4U43_C07F30690"/>
</dbReference>
<evidence type="ECO:0000256" key="1">
    <source>
        <dbReference type="SAM" id="MobiDB-lite"/>
    </source>
</evidence>
<name>A0A5P1EG26_ASPOF</name>
<keyword evidence="3" id="KW-1185">Reference proteome</keyword>
<organism evidence="2 3">
    <name type="scientific">Asparagus officinalis</name>
    <name type="common">Garden asparagus</name>
    <dbReference type="NCBI Taxonomy" id="4686"/>
    <lineage>
        <taxon>Eukaryota</taxon>
        <taxon>Viridiplantae</taxon>
        <taxon>Streptophyta</taxon>
        <taxon>Embryophyta</taxon>
        <taxon>Tracheophyta</taxon>
        <taxon>Spermatophyta</taxon>
        <taxon>Magnoliopsida</taxon>
        <taxon>Liliopsida</taxon>
        <taxon>Asparagales</taxon>
        <taxon>Asparagaceae</taxon>
        <taxon>Asparagoideae</taxon>
        <taxon>Asparagus</taxon>
    </lineage>
</organism>
<gene>
    <name evidence="2" type="ORF">A4U43_C07F30690</name>
</gene>
<evidence type="ECO:0000313" key="3">
    <source>
        <dbReference type="Proteomes" id="UP000243459"/>
    </source>
</evidence>
<evidence type="ECO:0000313" key="2">
    <source>
        <dbReference type="EMBL" id="ONK64856.1"/>
    </source>
</evidence>
<accession>A0A5P1EG26</accession>
<proteinExistence type="predicted"/>
<sequence length="156" mass="16822">MRAGHPSTVTGRPDVGKESVVEESVPPIGLEYLYPHRVAKIGEEEWEMMSLLTISMSGDGSWFSPDSVKGGRVVLASLGCGVLTEGSQCQSPPKPSELLGSRCFGGAEDIQPNDQTQTSYLNILGEIATVKADRGVDSERVAETLAQRAFEIDRLR</sequence>
<feature type="region of interest" description="Disordered" evidence="1">
    <location>
        <begin position="1"/>
        <end position="20"/>
    </location>
</feature>
<protein>
    <submittedName>
        <fullName evidence="2">Uncharacterized protein</fullName>
    </submittedName>
</protein>
<dbReference type="EMBL" id="CM007387">
    <property type="protein sequence ID" value="ONK64856.1"/>
    <property type="molecule type" value="Genomic_DNA"/>
</dbReference>
<dbReference type="Proteomes" id="UP000243459">
    <property type="component" value="Chromosome 7"/>
</dbReference>
<dbReference type="AlphaFoldDB" id="A0A5P1EG26"/>
<reference evidence="3" key="1">
    <citation type="journal article" date="2017" name="Nat. Commun.">
        <title>The asparagus genome sheds light on the origin and evolution of a young Y chromosome.</title>
        <authorList>
            <person name="Harkess A."/>
            <person name="Zhou J."/>
            <person name="Xu C."/>
            <person name="Bowers J.E."/>
            <person name="Van der Hulst R."/>
            <person name="Ayyampalayam S."/>
            <person name="Mercati F."/>
            <person name="Riccardi P."/>
            <person name="McKain M.R."/>
            <person name="Kakrana A."/>
            <person name="Tang H."/>
            <person name="Ray J."/>
            <person name="Groenendijk J."/>
            <person name="Arikit S."/>
            <person name="Mathioni S.M."/>
            <person name="Nakano M."/>
            <person name="Shan H."/>
            <person name="Telgmann-Rauber A."/>
            <person name="Kanno A."/>
            <person name="Yue Z."/>
            <person name="Chen H."/>
            <person name="Li W."/>
            <person name="Chen Y."/>
            <person name="Xu X."/>
            <person name="Zhang Y."/>
            <person name="Luo S."/>
            <person name="Chen H."/>
            <person name="Gao J."/>
            <person name="Mao Z."/>
            <person name="Pires J.C."/>
            <person name="Luo M."/>
            <person name="Kudrna D."/>
            <person name="Wing R.A."/>
            <person name="Meyers B.C."/>
            <person name="Yi K."/>
            <person name="Kong H."/>
            <person name="Lavrijsen P."/>
            <person name="Sunseri F."/>
            <person name="Falavigna A."/>
            <person name="Ye Y."/>
            <person name="Leebens-Mack J.H."/>
            <person name="Chen G."/>
        </authorList>
    </citation>
    <scope>NUCLEOTIDE SEQUENCE [LARGE SCALE GENOMIC DNA]</scope>
    <source>
        <strain evidence="3">cv. DH0086</strain>
    </source>
</reference>